<sequence length="391" mass="43426">MRLAVFVDQVFWRDGQDLSTDESYVLFLQSLAGEVNGMTLIGRLAPEPRRAPYPVDSDTFSLLPLPYYPDLHRLWRADPRIYGRVRREVRAQARNWDALLVSGPHPLGQMIARECIALGVPVVLVVRQNLVQQMAAHRGLKRWAALAAAALLEWDFRRLARGRTVLAVGTEMADAYRRDARQVTNHFACLVDKSRFEMFSKMATGGDPTRLICVSRLSPEKGHAHLLSALARLTARGVEYHLDIVGTGQQTEPILRAQAERLGLGSRVTFHGYVPYGPALFDLYRRAGALVLPSITEGFPQVINEALSLGLPVVATRVGGIPSFLSHEVTALLIPPRDIPALADAVQSIVTDEALRHRLSRNGRALMGDNTLEANRARVLEALHDEIRPRP</sequence>
<evidence type="ECO:0000313" key="2">
    <source>
        <dbReference type="EMBL" id="MET3694289.1"/>
    </source>
</evidence>
<dbReference type="InterPro" id="IPR050194">
    <property type="entry name" value="Glycosyltransferase_grp1"/>
</dbReference>
<dbReference type="SUPFAM" id="SSF53756">
    <property type="entry name" value="UDP-Glycosyltransferase/glycogen phosphorylase"/>
    <property type="match status" value="1"/>
</dbReference>
<comment type="caution">
    <text evidence="2">The sequence shown here is derived from an EMBL/GenBank/DDBJ whole genome shotgun (WGS) entry which is preliminary data.</text>
</comment>
<feature type="domain" description="Glycosyl transferase family 1" evidence="1">
    <location>
        <begin position="197"/>
        <end position="364"/>
    </location>
</feature>
<dbReference type="Pfam" id="PF00534">
    <property type="entry name" value="Glycos_transf_1"/>
    <property type="match status" value="1"/>
</dbReference>
<dbReference type="Gene3D" id="3.40.50.2000">
    <property type="entry name" value="Glycogen Phosphorylase B"/>
    <property type="match status" value="2"/>
</dbReference>
<dbReference type="CDD" id="cd03801">
    <property type="entry name" value="GT4_PimA-like"/>
    <property type="match status" value="1"/>
</dbReference>
<dbReference type="InterPro" id="IPR001296">
    <property type="entry name" value="Glyco_trans_1"/>
</dbReference>
<evidence type="ECO:0000313" key="3">
    <source>
        <dbReference type="Proteomes" id="UP001549145"/>
    </source>
</evidence>
<dbReference type="PANTHER" id="PTHR45947">
    <property type="entry name" value="SULFOQUINOVOSYL TRANSFERASE SQD2"/>
    <property type="match status" value="1"/>
</dbReference>
<gene>
    <name evidence="2" type="ORF">ABID43_003848</name>
</gene>
<proteinExistence type="predicted"/>
<protein>
    <submittedName>
        <fullName evidence="2">Glycosyltransferase involved in cell wall biosynthesis</fullName>
    </submittedName>
</protein>
<dbReference type="EMBL" id="JBEPMM010000013">
    <property type="protein sequence ID" value="MET3694289.1"/>
    <property type="molecule type" value="Genomic_DNA"/>
</dbReference>
<accession>A0ABV2L9H7</accession>
<dbReference type="RefSeq" id="WP_238281536.1">
    <property type="nucleotide sequence ID" value="NZ_BPQL01000126.1"/>
</dbReference>
<dbReference type="PANTHER" id="PTHR45947:SF3">
    <property type="entry name" value="SULFOQUINOVOSYL TRANSFERASE SQD2"/>
    <property type="match status" value="1"/>
</dbReference>
<evidence type="ECO:0000259" key="1">
    <source>
        <dbReference type="Pfam" id="PF00534"/>
    </source>
</evidence>
<organism evidence="2 3">
    <name type="scientific">Methylobacterium goesingense</name>
    <dbReference type="NCBI Taxonomy" id="243690"/>
    <lineage>
        <taxon>Bacteria</taxon>
        <taxon>Pseudomonadati</taxon>
        <taxon>Pseudomonadota</taxon>
        <taxon>Alphaproteobacteria</taxon>
        <taxon>Hyphomicrobiales</taxon>
        <taxon>Methylobacteriaceae</taxon>
        <taxon>Methylobacterium</taxon>
    </lineage>
</organism>
<name>A0ABV2L9H7_9HYPH</name>
<keyword evidence="3" id="KW-1185">Reference proteome</keyword>
<dbReference type="Proteomes" id="UP001549145">
    <property type="component" value="Unassembled WGS sequence"/>
</dbReference>
<reference evidence="2 3" key="1">
    <citation type="submission" date="2024-06" db="EMBL/GenBank/DDBJ databases">
        <title>Genomic Encyclopedia of Type Strains, Phase IV (KMG-IV): sequencing the most valuable type-strain genomes for metagenomic binning, comparative biology and taxonomic classification.</title>
        <authorList>
            <person name="Goeker M."/>
        </authorList>
    </citation>
    <scope>NUCLEOTIDE SEQUENCE [LARGE SCALE GENOMIC DNA]</scope>
    <source>
        <strain evidence="2 3">DSM 21331</strain>
    </source>
</reference>